<comment type="caution">
    <text evidence="2">The sequence shown here is derived from an EMBL/GenBank/DDBJ whole genome shotgun (WGS) entry which is preliminary data.</text>
</comment>
<keyword evidence="3" id="KW-1185">Reference proteome</keyword>
<protein>
    <recommendedName>
        <fullName evidence="4">Metalloendopeptidase</fullName>
    </recommendedName>
</protein>
<dbReference type="InterPro" id="IPR024079">
    <property type="entry name" value="MetalloPept_cat_dom_sf"/>
</dbReference>
<name>A0ABQ0CXX5_9HYPO</name>
<proteinExistence type="predicted"/>
<dbReference type="Gene3D" id="3.40.390.10">
    <property type="entry name" value="Collagenase (Catalytic Domain)"/>
    <property type="match status" value="1"/>
</dbReference>
<dbReference type="Proteomes" id="UP001562357">
    <property type="component" value="Unassembled WGS sequence"/>
</dbReference>
<evidence type="ECO:0000256" key="1">
    <source>
        <dbReference type="SAM" id="SignalP"/>
    </source>
</evidence>
<accession>A0ABQ0CXX5</accession>
<keyword evidence="1" id="KW-0732">Signal</keyword>
<dbReference type="EMBL" id="BAAFGZ010000376">
    <property type="protein sequence ID" value="GAB0138218.1"/>
    <property type="molecule type" value="Genomic_DNA"/>
</dbReference>
<gene>
    <name evidence="2" type="primary">g6457</name>
    <name evidence="2" type="ORF">EsDP_00006457</name>
</gene>
<dbReference type="SUPFAM" id="SSF55486">
    <property type="entry name" value="Metalloproteases ('zincins'), catalytic domain"/>
    <property type="match status" value="1"/>
</dbReference>
<feature type="chain" id="PRO_5046218679" description="Metalloendopeptidase" evidence="1">
    <location>
        <begin position="23"/>
        <end position="351"/>
    </location>
</feature>
<reference evidence="3" key="1">
    <citation type="submission" date="2024-06" db="EMBL/GenBank/DDBJ databases">
        <title>Draft Genome Sequences of Epichloe bromicola Strains Isolated from Elymus ciliaris.</title>
        <authorList>
            <consortium name="Epichloe bromicola genome sequencing consortium"/>
            <person name="Miura A."/>
            <person name="Imano S."/>
            <person name="Ashida A."/>
            <person name="Sato I."/>
            <person name="Chiba S."/>
            <person name="Tanaka A."/>
            <person name="Camagna M."/>
            <person name="Takemoto D."/>
        </authorList>
    </citation>
    <scope>NUCLEOTIDE SEQUENCE [LARGE SCALE GENOMIC DNA]</scope>
    <source>
        <strain evidence="3">DP</strain>
    </source>
</reference>
<evidence type="ECO:0000313" key="2">
    <source>
        <dbReference type="EMBL" id="GAB0138218.1"/>
    </source>
</evidence>
<evidence type="ECO:0000313" key="3">
    <source>
        <dbReference type="Proteomes" id="UP001562357"/>
    </source>
</evidence>
<organism evidence="2 3">
    <name type="scientific">Epichloe bromicola</name>
    <dbReference type="NCBI Taxonomy" id="79588"/>
    <lineage>
        <taxon>Eukaryota</taxon>
        <taxon>Fungi</taxon>
        <taxon>Dikarya</taxon>
        <taxon>Ascomycota</taxon>
        <taxon>Pezizomycotina</taxon>
        <taxon>Sordariomycetes</taxon>
        <taxon>Hypocreomycetidae</taxon>
        <taxon>Hypocreales</taxon>
        <taxon>Clavicipitaceae</taxon>
        <taxon>Epichloe</taxon>
    </lineage>
</organism>
<sequence length="351" mass="39221">MFLLAKLTAWLTFFVCVVVVEAGSKAWERTHNAADAAKRWVSTEPLKGEDARWPSGTIKYCWADSESEKILSADLTAGRDAWYRAGLDERSFKWEKQNALTCRGNINRRNWLKIKYNDKGVLSTTIGLQPVNEKEDADYKGPTMHLSDSLKVGFLERVSNYAHEIGHAWGLLHEHKEPNFWERPFSSKMGTVWGAQLKARGYRGTMTTFHCDHLSDYDEHWPKWKAEHPDDDEICVLRLTAKSNKFAGATQYLPLAARFRSHLGVTIGAGENAVDWDSLMLYPSGAGGKGDVPIPAEGQPPLDLVTQDPRQPVSDEEWPAVPKFQDTQQQGRGGLVQLVRTEGGGLAGAVI</sequence>
<feature type="signal peptide" evidence="1">
    <location>
        <begin position="1"/>
        <end position="22"/>
    </location>
</feature>
<evidence type="ECO:0008006" key="4">
    <source>
        <dbReference type="Google" id="ProtNLM"/>
    </source>
</evidence>